<proteinExistence type="predicted"/>
<evidence type="ECO:0000313" key="1">
    <source>
        <dbReference type="EMBL" id="QHT23951.1"/>
    </source>
</evidence>
<organism evidence="1">
    <name type="scientific">viral metagenome</name>
    <dbReference type="NCBI Taxonomy" id="1070528"/>
    <lineage>
        <taxon>unclassified sequences</taxon>
        <taxon>metagenomes</taxon>
        <taxon>organismal metagenomes</taxon>
    </lineage>
</organism>
<reference evidence="1" key="1">
    <citation type="journal article" date="2020" name="Nature">
        <title>Giant virus diversity and host interactions through global metagenomics.</title>
        <authorList>
            <person name="Schulz F."/>
            <person name="Roux S."/>
            <person name="Paez-Espino D."/>
            <person name="Jungbluth S."/>
            <person name="Walsh D.A."/>
            <person name="Denef V.J."/>
            <person name="McMahon K.D."/>
            <person name="Konstantinidis K.T."/>
            <person name="Eloe-Fadrosh E.A."/>
            <person name="Kyrpides N.C."/>
            <person name="Woyke T."/>
        </authorList>
    </citation>
    <scope>NUCLEOTIDE SEQUENCE</scope>
    <source>
        <strain evidence="1">GVMAG-M-3300023179-132</strain>
    </source>
</reference>
<sequence length="353" mass="41756">METYYTNTTNITCQSNLLVRKHTLESRLDEIKTEFLKRTSDLVLNKTKDTIKQTKDTINNTINNYKQQASMLLNDDGFRNNVTAVVGPVFETTKTLHKLSNAIKTNQQNSELISNNKHLSENSIHKNIKTIRRINQIKKREEQIKKREETKIMKYDERKKIFDYLAHNEKTHNKIKEYEFLYFMKSKPILKVDKFIHRFKKQDYEYLIKKLDQDYVNRLTLCLVKLKKRANCNYKSIIQNYITIIEMLFFNVNLKNSLKNAIGQAERYKLDSEILRDSDKLKEYIDNLKGSSSAVFAPVNTRNKLVMHRRYRIYVKKYGFPENGLFSPERMIEIDCMLEKSDCSSSSDSDSDC</sequence>
<name>A0A6C0E5N6_9ZZZZ</name>
<dbReference type="EMBL" id="MN739735">
    <property type="protein sequence ID" value="QHT23951.1"/>
    <property type="molecule type" value="Genomic_DNA"/>
</dbReference>
<protein>
    <submittedName>
        <fullName evidence="1">Uncharacterized protein</fullName>
    </submittedName>
</protein>
<accession>A0A6C0E5N6</accession>
<dbReference type="AlphaFoldDB" id="A0A6C0E5N6"/>